<keyword evidence="2" id="KW-0812">Transmembrane</keyword>
<comment type="caution">
    <text evidence="3">The sequence shown here is derived from an EMBL/GenBank/DDBJ whole genome shotgun (WGS) entry which is preliminary data.</text>
</comment>
<evidence type="ECO:0000313" key="4">
    <source>
        <dbReference type="Proteomes" id="UP001177140"/>
    </source>
</evidence>
<evidence type="ECO:0000313" key="3">
    <source>
        <dbReference type="EMBL" id="MCL7032518.1"/>
    </source>
</evidence>
<keyword evidence="2" id="KW-0808">Transferase</keyword>
<evidence type="ECO:0000256" key="2">
    <source>
        <dbReference type="RuleBase" id="RU366043"/>
    </source>
</evidence>
<comment type="subcellular location">
    <subcellularLocation>
        <location evidence="2">Membrane</location>
        <topology evidence="2">Single-pass type II membrane protein</topology>
    </subcellularLocation>
</comment>
<dbReference type="PANTHER" id="PTHR10108">
    <property type="entry name" value="SAM-DEPENDENT METHYLTRANSFERASE"/>
    <property type="match status" value="1"/>
</dbReference>
<keyword evidence="2" id="KW-0735">Signal-anchor</keyword>
<dbReference type="EMBL" id="JAJJMA010124390">
    <property type="protein sequence ID" value="MCL7032518.1"/>
    <property type="molecule type" value="Genomic_DNA"/>
</dbReference>
<dbReference type="Pfam" id="PF03141">
    <property type="entry name" value="Methyltransf_29"/>
    <property type="match status" value="1"/>
</dbReference>
<evidence type="ECO:0000256" key="1">
    <source>
        <dbReference type="ARBA" id="ARBA00022603"/>
    </source>
</evidence>
<dbReference type="GO" id="GO:0005802">
    <property type="term" value="C:trans-Golgi network"/>
    <property type="evidence" value="ECO:0007669"/>
    <property type="project" value="TreeGrafter"/>
</dbReference>
<name>A0AA41SF66_PAPNU</name>
<dbReference type="GO" id="GO:0005768">
    <property type="term" value="C:endosome"/>
    <property type="evidence" value="ECO:0007669"/>
    <property type="project" value="TreeGrafter"/>
</dbReference>
<dbReference type="InterPro" id="IPR004159">
    <property type="entry name" value="Put_SAM_MeTrfase"/>
</dbReference>
<keyword evidence="4" id="KW-1185">Reference proteome</keyword>
<gene>
    <name evidence="3" type="ORF">MKW94_007709</name>
</gene>
<dbReference type="GO" id="GO:0008168">
    <property type="term" value="F:methyltransferase activity"/>
    <property type="evidence" value="ECO:0007669"/>
    <property type="project" value="UniProtKB-UniRule"/>
</dbReference>
<reference evidence="3" key="1">
    <citation type="submission" date="2022-03" db="EMBL/GenBank/DDBJ databases">
        <title>A functionally conserved STORR gene fusion in Papaver species that diverged 16.8 million years ago.</title>
        <authorList>
            <person name="Catania T."/>
        </authorList>
    </citation>
    <scope>NUCLEOTIDE SEQUENCE</scope>
    <source>
        <strain evidence="3">S-191538</strain>
    </source>
</reference>
<organism evidence="3 4">
    <name type="scientific">Papaver nudicaule</name>
    <name type="common">Iceland poppy</name>
    <dbReference type="NCBI Taxonomy" id="74823"/>
    <lineage>
        <taxon>Eukaryota</taxon>
        <taxon>Viridiplantae</taxon>
        <taxon>Streptophyta</taxon>
        <taxon>Embryophyta</taxon>
        <taxon>Tracheophyta</taxon>
        <taxon>Spermatophyta</taxon>
        <taxon>Magnoliopsida</taxon>
        <taxon>Ranunculales</taxon>
        <taxon>Papaveraceae</taxon>
        <taxon>Papaveroideae</taxon>
        <taxon>Papaver</taxon>
    </lineage>
</organism>
<dbReference type="GO" id="GO:0032259">
    <property type="term" value="P:methylation"/>
    <property type="evidence" value="ECO:0007669"/>
    <property type="project" value="UniProtKB-KW"/>
</dbReference>
<sequence length="154" mass="17697">MTEDFEVGEFDPEFVENWGNDNETVPEERPRVKVKKFQLCPVSMKEYIPCLDNVEEIQKLNSTDKGEKYERHCPADSDHGMLNCLVPAPAGYKVPIPWPKSRDEVWFVNVPHTRLVEDKGGQNWITKVKDKFVFPGGGTQFIHGADEYLNQISK</sequence>
<dbReference type="GO" id="GO:0016020">
    <property type="term" value="C:membrane"/>
    <property type="evidence" value="ECO:0007669"/>
    <property type="project" value="UniProtKB-SubCell"/>
</dbReference>
<dbReference type="EC" id="2.1.1.-" evidence="2"/>
<dbReference type="Proteomes" id="UP001177140">
    <property type="component" value="Unassembled WGS sequence"/>
</dbReference>
<dbReference type="AlphaFoldDB" id="A0AA41SF66"/>
<protein>
    <recommendedName>
        <fullName evidence="2">Methyltransferase</fullName>
        <ecNumber evidence="2">2.1.1.-</ecNumber>
    </recommendedName>
</protein>
<dbReference type="PANTHER" id="PTHR10108:SF1144">
    <property type="entry name" value="METHYLTRANSFERASE PMT10-RELATED"/>
    <property type="match status" value="1"/>
</dbReference>
<feature type="non-terminal residue" evidence="3">
    <location>
        <position position="1"/>
    </location>
</feature>
<keyword evidence="2" id="KW-0325">Glycoprotein</keyword>
<accession>A0AA41SF66</accession>
<proteinExistence type="inferred from homology"/>
<keyword evidence="1 2" id="KW-0489">Methyltransferase</keyword>
<comment type="similarity">
    <text evidence="2">Belongs to the methyltransferase superfamily.</text>
</comment>